<dbReference type="OrthoDB" id="71672at2759"/>
<dbReference type="Gene3D" id="3.90.700.10">
    <property type="entry name" value="Succinate dehydrogenase/fumarate reductase flavoprotein, catalytic domain"/>
    <property type="match status" value="1"/>
</dbReference>
<evidence type="ECO:0000313" key="10">
    <source>
        <dbReference type="EMBL" id="RCN45283.1"/>
    </source>
</evidence>
<keyword evidence="4" id="KW-0560">Oxidoreductase</keyword>
<dbReference type="GO" id="GO:0016156">
    <property type="term" value="F:fumarate reductase (NADH) activity"/>
    <property type="evidence" value="ECO:0007669"/>
    <property type="project" value="UniProtKB-EC"/>
</dbReference>
<name>A0A368GLM7_ANCCA</name>
<dbReference type="Pfam" id="PF00890">
    <property type="entry name" value="FAD_binding_2"/>
    <property type="match status" value="1"/>
</dbReference>
<dbReference type="GO" id="GO:0010181">
    <property type="term" value="F:FMN binding"/>
    <property type="evidence" value="ECO:0007669"/>
    <property type="project" value="InterPro"/>
</dbReference>
<dbReference type="EC" id="1.3.1.6" evidence="6"/>
<dbReference type="InterPro" id="IPR050315">
    <property type="entry name" value="FAD-oxidoreductase_2"/>
</dbReference>
<dbReference type="AlphaFoldDB" id="A0A368GLM7"/>
<dbReference type="SUPFAM" id="SSF56425">
    <property type="entry name" value="Succinate dehydrogenase/fumarate reductase flavoprotein, catalytic domain"/>
    <property type="match status" value="1"/>
</dbReference>
<evidence type="ECO:0000256" key="5">
    <source>
        <dbReference type="ARBA" id="ARBA00050832"/>
    </source>
</evidence>
<keyword evidence="2" id="KW-0285">Flavoprotein</keyword>
<organism evidence="10 11">
    <name type="scientific">Ancylostoma caninum</name>
    <name type="common">Dog hookworm</name>
    <dbReference type="NCBI Taxonomy" id="29170"/>
    <lineage>
        <taxon>Eukaryota</taxon>
        <taxon>Metazoa</taxon>
        <taxon>Ecdysozoa</taxon>
        <taxon>Nematoda</taxon>
        <taxon>Chromadorea</taxon>
        <taxon>Rhabditida</taxon>
        <taxon>Rhabditina</taxon>
        <taxon>Rhabditomorpha</taxon>
        <taxon>Strongyloidea</taxon>
        <taxon>Ancylostomatidae</taxon>
        <taxon>Ancylostomatinae</taxon>
        <taxon>Ancylostoma</taxon>
    </lineage>
</organism>
<dbReference type="InterPro" id="IPR010960">
    <property type="entry name" value="Flavocytochrome_c"/>
</dbReference>
<dbReference type="Gene3D" id="3.50.50.60">
    <property type="entry name" value="FAD/NAD(P)-binding domain"/>
    <property type="match status" value="1"/>
</dbReference>
<dbReference type="Pfam" id="PF04938">
    <property type="entry name" value="SIP1"/>
    <property type="match status" value="1"/>
</dbReference>
<keyword evidence="3" id="KW-0274">FAD</keyword>
<proteinExistence type="predicted"/>
<sequence>MNGALLRLLLTRNGLAPSQDEPVIIVGGGLAGLSAALEALDRNSKVIIIDGEKNLGGNSAKASSGVSACETVTQKRMGIQDSKNLFYMDTMNAGDRENDETLVDLLVESSSDAIDFLIGLGVDLSDINLCGGHSVPRTHWIPSPKEGRPVNVGFGIISKAKERILEIQKARPEDVTIMTETRVVGLTSWNAYVNGVNVVKDGKRSEINGKAVILATGGFSADKNEDASLLHEFASDKLKFPTTNGPWARGDGVKMARAMGAKVIGMDRVQIHPTAFVDPADPGAGTKFLAAEALRGKGAILINSNGVRFANELGRRDYVTGKILHECKPIEAFHNGSAGLSSAIMLMNDEGADSFGRPAFSFYHVVKKFFTKYDTVKDFAAAAGIPYEVLKETIEKYNKFAEAGKSGAKEKDAFGKSVFPVAFDLDKPIYAAIITPAIHYTMGGLKIDKQARVINDFTAAPFKGLLAAGEVTGEMDRGQFIDIGEFDIDAVDMDCAPQSAEQYLQQVIADRVRGPSCVSVVQPDVSDLVSEKEAAPSSSAPKRDPRAPQRKWCKMKVAEFSVLRSRMEKAPRRSAMKLKWPNMSNPEQWEELLLRQCHPKCVQFLPSFPNHRGTPPAVPVVLSISSAMVETLIQYAVEWAECDGFSRALREWLFALLLMVHKPLMPDVCAAMRGLANLCRNLRSSVDVERKDEIRELSWFICIVGEYFGQTDLADL</sequence>
<dbReference type="PANTHER" id="PTHR43400:SF7">
    <property type="entry name" value="FAD-DEPENDENT OXIDOREDUCTASE 2 FAD BINDING DOMAIN-CONTAINING PROTEIN"/>
    <property type="match status" value="1"/>
</dbReference>
<comment type="catalytic activity">
    <reaction evidence="5">
        <text>succinate + NAD(+) = fumarate + NADH + H(+)</text>
        <dbReference type="Rhea" id="RHEA:18281"/>
        <dbReference type="ChEBI" id="CHEBI:15378"/>
        <dbReference type="ChEBI" id="CHEBI:29806"/>
        <dbReference type="ChEBI" id="CHEBI:30031"/>
        <dbReference type="ChEBI" id="CHEBI:57540"/>
        <dbReference type="ChEBI" id="CHEBI:57945"/>
        <dbReference type="EC" id="1.3.1.6"/>
    </reaction>
</comment>
<comment type="cofactor">
    <cofactor evidence="1">
        <name>FAD</name>
        <dbReference type="ChEBI" id="CHEBI:57692"/>
    </cofactor>
</comment>
<dbReference type="FunFam" id="3.90.700.10:FF:000007">
    <property type="entry name" value="NADH-dependent fumarate reductase"/>
    <property type="match status" value="1"/>
</dbReference>
<reference evidence="10 11" key="1">
    <citation type="submission" date="2014-10" db="EMBL/GenBank/DDBJ databases">
        <title>Draft genome of the hookworm Ancylostoma caninum.</title>
        <authorList>
            <person name="Mitreva M."/>
        </authorList>
    </citation>
    <scope>NUCLEOTIDE SEQUENCE [LARGE SCALE GENOMIC DNA]</scope>
    <source>
        <strain evidence="10 11">Baltimore</strain>
    </source>
</reference>
<evidence type="ECO:0000256" key="8">
    <source>
        <dbReference type="SAM" id="MobiDB-lite"/>
    </source>
</evidence>
<dbReference type="Proteomes" id="UP000252519">
    <property type="component" value="Unassembled WGS sequence"/>
</dbReference>
<accession>A0A368GLM7</accession>
<dbReference type="SUPFAM" id="SSF51905">
    <property type="entry name" value="FAD/NAD(P)-binding domain"/>
    <property type="match status" value="1"/>
</dbReference>
<evidence type="ECO:0000313" key="11">
    <source>
        <dbReference type="Proteomes" id="UP000252519"/>
    </source>
</evidence>
<feature type="domain" description="FAD-dependent oxidoreductase 2 FAD-binding" evidence="9">
    <location>
        <begin position="23"/>
        <end position="476"/>
    </location>
</feature>
<dbReference type="EMBL" id="JOJR01000105">
    <property type="protein sequence ID" value="RCN45283.1"/>
    <property type="molecule type" value="Genomic_DNA"/>
</dbReference>
<evidence type="ECO:0000256" key="7">
    <source>
        <dbReference type="ARBA" id="ARBA00077246"/>
    </source>
</evidence>
<protein>
    <recommendedName>
        <fullName evidence="6">fumarate reductase (NADH)</fullName>
        <ecNumber evidence="6">1.3.1.6</ecNumber>
    </recommendedName>
    <alternativeName>
        <fullName evidence="7">NADH-dependent fumarate reductase</fullName>
    </alternativeName>
</protein>
<dbReference type="InterPro" id="IPR036188">
    <property type="entry name" value="FAD/NAD-bd_sf"/>
</dbReference>
<evidence type="ECO:0000256" key="3">
    <source>
        <dbReference type="ARBA" id="ARBA00022827"/>
    </source>
</evidence>
<evidence type="ECO:0000256" key="6">
    <source>
        <dbReference type="ARBA" id="ARBA00067004"/>
    </source>
</evidence>
<dbReference type="InterPro" id="IPR003953">
    <property type="entry name" value="FAD-dep_OxRdtase_2_FAD-bd"/>
</dbReference>
<evidence type="ECO:0000256" key="1">
    <source>
        <dbReference type="ARBA" id="ARBA00001974"/>
    </source>
</evidence>
<dbReference type="PANTHER" id="PTHR43400">
    <property type="entry name" value="FUMARATE REDUCTASE"/>
    <property type="match status" value="1"/>
</dbReference>
<keyword evidence="11" id="KW-1185">Reference proteome</keyword>
<comment type="caution">
    <text evidence="10">The sequence shown here is derived from an EMBL/GenBank/DDBJ whole genome shotgun (WGS) entry which is preliminary data.</text>
</comment>
<feature type="region of interest" description="Disordered" evidence="8">
    <location>
        <begin position="529"/>
        <end position="549"/>
    </location>
</feature>
<evidence type="ECO:0000259" key="9">
    <source>
        <dbReference type="Pfam" id="PF00890"/>
    </source>
</evidence>
<dbReference type="GO" id="GO:0000387">
    <property type="term" value="P:spliceosomal snRNP assembly"/>
    <property type="evidence" value="ECO:0007669"/>
    <property type="project" value="InterPro"/>
</dbReference>
<dbReference type="STRING" id="29170.A0A368GLM7"/>
<gene>
    <name evidence="10" type="ORF">ANCCAN_08679</name>
</gene>
<evidence type="ECO:0000256" key="2">
    <source>
        <dbReference type="ARBA" id="ARBA00022630"/>
    </source>
</evidence>
<dbReference type="NCBIfam" id="TIGR01813">
    <property type="entry name" value="flavo_cyto_c"/>
    <property type="match status" value="1"/>
</dbReference>
<dbReference type="InterPro" id="IPR035426">
    <property type="entry name" value="Gemin2/Brr1"/>
</dbReference>
<evidence type="ECO:0000256" key="4">
    <source>
        <dbReference type="ARBA" id="ARBA00023002"/>
    </source>
</evidence>
<dbReference type="Gene3D" id="1.20.58.1070">
    <property type="match status" value="1"/>
</dbReference>
<dbReference type="InterPro" id="IPR027477">
    <property type="entry name" value="Succ_DH/fumarate_Rdtase_cat_sf"/>
</dbReference>